<reference evidence="1 2" key="1">
    <citation type="submission" date="2021-03" db="EMBL/GenBank/DDBJ databases">
        <authorList>
            <person name="Grouzdev D.S."/>
        </authorList>
    </citation>
    <scope>NUCLEOTIDE SEQUENCE [LARGE SCALE GENOMIC DNA]</scope>
    <source>
        <strain evidence="1 2">M50-1</strain>
    </source>
</reference>
<gene>
    <name evidence="1" type="ORF">EYB53_001965</name>
</gene>
<comment type="caution">
    <text evidence="1">The sequence shown here is derived from an EMBL/GenBank/DDBJ whole genome shotgun (WGS) entry which is preliminary data.</text>
</comment>
<accession>A0ABS4D4V1</accession>
<evidence type="ECO:0000313" key="2">
    <source>
        <dbReference type="Proteomes" id="UP001193081"/>
    </source>
</evidence>
<dbReference type="RefSeq" id="WP_135476191.1">
    <property type="nucleotide sequence ID" value="NZ_SIJK02000002.1"/>
</dbReference>
<organism evidence="1 2">
    <name type="scientific">Candidatus Chloroploca mongolica</name>
    <dbReference type="NCBI Taxonomy" id="2528176"/>
    <lineage>
        <taxon>Bacteria</taxon>
        <taxon>Bacillati</taxon>
        <taxon>Chloroflexota</taxon>
        <taxon>Chloroflexia</taxon>
        <taxon>Chloroflexales</taxon>
        <taxon>Chloroflexineae</taxon>
        <taxon>Oscillochloridaceae</taxon>
        <taxon>Candidatus Chloroploca</taxon>
    </lineage>
</organism>
<protein>
    <recommendedName>
        <fullName evidence="3">Asp23/Gls24 family envelope stress response protein</fullName>
    </recommendedName>
</protein>
<name>A0ABS4D4V1_9CHLR</name>
<proteinExistence type="predicted"/>
<evidence type="ECO:0008006" key="3">
    <source>
        <dbReference type="Google" id="ProtNLM"/>
    </source>
</evidence>
<sequence>MWPETDDDRELIRDLARTVVGEVAAEELAGFEVFIDDYFENLERPEGEGASDEALGSGLLDPALISQVVAYATGAGLMLLLQALRDAVKDEFKELSKMVLKRLLRRTPQPGESITVHSKQDNAPPSVVLNISIENMTVVTEVSMVQLAETVQQAIRQCGVPEARVEEIAGAVVRQLVQPADEN</sequence>
<keyword evidence="2" id="KW-1185">Reference proteome</keyword>
<dbReference type="Proteomes" id="UP001193081">
    <property type="component" value="Unassembled WGS sequence"/>
</dbReference>
<evidence type="ECO:0000313" key="1">
    <source>
        <dbReference type="EMBL" id="MBP1464464.1"/>
    </source>
</evidence>
<dbReference type="EMBL" id="SIJK02000002">
    <property type="protein sequence ID" value="MBP1464464.1"/>
    <property type="molecule type" value="Genomic_DNA"/>
</dbReference>